<name>A0A7U7GG66_9GAMM</name>
<dbReference type="NCBIfam" id="NF040570">
    <property type="entry name" value="guided_TnpB"/>
    <property type="match status" value="1"/>
</dbReference>
<keyword evidence="5" id="KW-0233">DNA recombination</keyword>
<evidence type="ECO:0000256" key="3">
    <source>
        <dbReference type="ARBA" id="ARBA00022578"/>
    </source>
</evidence>
<dbReference type="AlphaFoldDB" id="A0A7U7GG66"/>
<evidence type="ECO:0000313" key="9">
    <source>
        <dbReference type="EMBL" id="CDH47655.1"/>
    </source>
</evidence>
<evidence type="ECO:0000256" key="6">
    <source>
        <dbReference type="SAM" id="MobiDB-lite"/>
    </source>
</evidence>
<keyword evidence="4" id="KW-0238">DNA-binding</keyword>
<evidence type="ECO:0000256" key="1">
    <source>
        <dbReference type="ARBA" id="ARBA00008761"/>
    </source>
</evidence>
<dbReference type="PANTHER" id="PTHR30405">
    <property type="entry name" value="TRANSPOSASE"/>
    <property type="match status" value="1"/>
</dbReference>
<feature type="domain" description="Cas12f1-like TNB" evidence="8">
    <location>
        <begin position="283"/>
        <end position="349"/>
    </location>
</feature>
<evidence type="ECO:0000256" key="2">
    <source>
        <dbReference type="ARBA" id="ARBA00011044"/>
    </source>
</evidence>
<evidence type="ECO:0000259" key="7">
    <source>
        <dbReference type="Pfam" id="PF01385"/>
    </source>
</evidence>
<feature type="domain" description="Probable transposase IS891/IS1136/IS1341" evidence="7">
    <location>
        <begin position="164"/>
        <end position="253"/>
    </location>
</feature>
<feature type="compositionally biased region" description="Basic and acidic residues" evidence="6">
    <location>
        <begin position="360"/>
        <end position="373"/>
    </location>
</feature>
<organism evidence="9 10">
    <name type="scientific">Candidatus Contendobacter odensis Run_B_J11</name>
    <dbReference type="NCBI Taxonomy" id="1400861"/>
    <lineage>
        <taxon>Bacteria</taxon>
        <taxon>Pseudomonadati</taxon>
        <taxon>Pseudomonadota</taxon>
        <taxon>Gammaproteobacteria</taxon>
        <taxon>Candidatus Competibacteraceae</taxon>
        <taxon>Candidatus Contendibacter</taxon>
    </lineage>
</organism>
<dbReference type="GO" id="GO:0003677">
    <property type="term" value="F:DNA binding"/>
    <property type="evidence" value="ECO:0007669"/>
    <property type="project" value="UniProtKB-KW"/>
</dbReference>
<feature type="region of interest" description="Disordered" evidence="6">
    <location>
        <begin position="360"/>
        <end position="382"/>
    </location>
</feature>
<dbReference type="InterPro" id="IPR010095">
    <property type="entry name" value="Cas12f1-like_TNB"/>
</dbReference>
<dbReference type="RefSeq" id="WP_230314515.1">
    <property type="nucleotide sequence ID" value="NZ_CBTK010000306.1"/>
</dbReference>
<evidence type="ECO:0000256" key="5">
    <source>
        <dbReference type="ARBA" id="ARBA00023172"/>
    </source>
</evidence>
<dbReference type="PANTHER" id="PTHR30405:SF11">
    <property type="entry name" value="RNA-GUIDED DNA ENDONUCLEASE RV2885C-RELATED"/>
    <property type="match status" value="1"/>
</dbReference>
<evidence type="ECO:0000313" key="10">
    <source>
        <dbReference type="Proteomes" id="UP000019184"/>
    </source>
</evidence>
<dbReference type="Pfam" id="PF01385">
    <property type="entry name" value="OrfB_IS605"/>
    <property type="match status" value="1"/>
</dbReference>
<dbReference type="Proteomes" id="UP000019184">
    <property type="component" value="Unassembled WGS sequence"/>
</dbReference>
<comment type="similarity">
    <text evidence="1">In the C-terminal section; belongs to the transposase 35 family.</text>
</comment>
<keyword evidence="10" id="KW-1185">Reference proteome</keyword>
<reference evidence="9 10" key="1">
    <citation type="journal article" date="2014" name="ISME J.">
        <title>Candidatus Competibacter-lineage genomes retrieved from metagenomes reveal functional metabolic diversity.</title>
        <authorList>
            <person name="McIlroy S.J."/>
            <person name="Albertsen M."/>
            <person name="Andresen E.K."/>
            <person name="Saunders A.M."/>
            <person name="Kristiansen R."/>
            <person name="Stokholm-Bjerregaard M."/>
            <person name="Nielsen K.L."/>
            <person name="Nielsen P.H."/>
        </authorList>
    </citation>
    <scope>NUCLEOTIDE SEQUENCE [LARGE SCALE GENOMIC DNA]</scope>
    <source>
        <strain evidence="9 10">Run_B_J11</strain>
    </source>
</reference>
<dbReference type="NCBIfam" id="TIGR01766">
    <property type="entry name" value="IS200/IS605 family accessory protein TnpB-like domain"/>
    <property type="match status" value="1"/>
</dbReference>
<proteinExistence type="inferred from homology"/>
<dbReference type="GO" id="GO:0032196">
    <property type="term" value="P:transposition"/>
    <property type="evidence" value="ECO:0007669"/>
    <property type="project" value="UniProtKB-KW"/>
</dbReference>
<dbReference type="GO" id="GO:0006310">
    <property type="term" value="P:DNA recombination"/>
    <property type="evidence" value="ECO:0007669"/>
    <property type="project" value="UniProtKB-KW"/>
</dbReference>
<dbReference type="InterPro" id="IPR051399">
    <property type="entry name" value="RNA-guided_DNA_endo/Transpos"/>
</dbReference>
<keyword evidence="3" id="KW-0815">Transposition</keyword>
<gene>
    <name evidence="9" type="ORF">BN874_870022</name>
</gene>
<comment type="caution">
    <text evidence="9">The sequence shown here is derived from an EMBL/GenBank/DDBJ whole genome shotgun (WGS) entry which is preliminary data.</text>
</comment>
<evidence type="ECO:0000259" key="8">
    <source>
        <dbReference type="Pfam" id="PF07282"/>
    </source>
</evidence>
<protein>
    <submittedName>
        <fullName evidence="9">Transposase</fullName>
    </submittedName>
</protein>
<evidence type="ECO:0000256" key="4">
    <source>
        <dbReference type="ARBA" id="ARBA00023125"/>
    </source>
</evidence>
<dbReference type="Pfam" id="PF07282">
    <property type="entry name" value="Cas12f1-like_TNB"/>
    <property type="match status" value="1"/>
</dbReference>
<sequence>MNTIVTVKTVLQVKLLPDETQHAALKDTMRVFNEACNFIAEVAFREQCASKFVLQKRVYDDVRKQFGLSAQLTIRAIAKVVEAYKRDKSKQCFFKPTGAVVYDQRILSFKGLEAASVLTLQGRLTVAMQMGDYQRLQMGRGHGQADLVLVDGVFYLLLVIETPTAPPIDPKGFIGVDLGIVQIASDSDGESFSGETVENTRRRYHEFRKSLQARGSRSARRHLQRIRRNEARFRRNQNHVISKKLVEKAKDTGRGIKLENLKNIRERTTVRKSDRAKHSGWSFFQLQSFIEYKAKREGVIVQYVDPRNTSRQCAACGHIDKANRKTQSRFQCVSCGHVANADQNAAINIAARAHVNEPIVAHDDDKGPSECSRKPRPLGRGN</sequence>
<accession>A0A7U7GG66</accession>
<dbReference type="InterPro" id="IPR001959">
    <property type="entry name" value="Transposase"/>
</dbReference>
<dbReference type="EMBL" id="CBTK010000306">
    <property type="protein sequence ID" value="CDH47655.1"/>
    <property type="molecule type" value="Genomic_DNA"/>
</dbReference>
<comment type="similarity">
    <text evidence="2">In the N-terminal section; belongs to the transposase 2 family.</text>
</comment>